<organism evidence="2 3">
    <name type="scientific">Patiria miniata</name>
    <name type="common">Bat star</name>
    <name type="synonym">Asterina miniata</name>
    <dbReference type="NCBI Taxonomy" id="46514"/>
    <lineage>
        <taxon>Eukaryota</taxon>
        <taxon>Metazoa</taxon>
        <taxon>Echinodermata</taxon>
        <taxon>Eleutherozoa</taxon>
        <taxon>Asterozoa</taxon>
        <taxon>Asteroidea</taxon>
        <taxon>Valvatacea</taxon>
        <taxon>Valvatida</taxon>
        <taxon>Asterinidae</taxon>
        <taxon>Patiria</taxon>
    </lineage>
</organism>
<feature type="compositionally biased region" description="Polar residues" evidence="1">
    <location>
        <begin position="188"/>
        <end position="197"/>
    </location>
</feature>
<protein>
    <recommendedName>
        <fullName evidence="4">MULE transposase domain-containing protein</fullName>
    </recommendedName>
</protein>
<dbReference type="EnsemblMetazoa" id="XM_038199888.1">
    <property type="protein sequence ID" value="XP_038055816.1"/>
    <property type="gene ID" value="LOC119727820"/>
</dbReference>
<dbReference type="OMA" id="FEVATHF"/>
<evidence type="ECO:0000313" key="3">
    <source>
        <dbReference type="Proteomes" id="UP000887568"/>
    </source>
</evidence>
<dbReference type="GeneID" id="119727820"/>
<feature type="region of interest" description="Disordered" evidence="1">
    <location>
        <begin position="188"/>
        <end position="225"/>
    </location>
</feature>
<dbReference type="AlphaFoldDB" id="A0A913ZXP1"/>
<evidence type="ECO:0008006" key="4">
    <source>
        <dbReference type="Google" id="ProtNLM"/>
    </source>
</evidence>
<dbReference type="RefSeq" id="XP_038055816.1">
    <property type="nucleotide sequence ID" value="XM_038199888.1"/>
</dbReference>
<dbReference type="PANTHER" id="PTHR47160:SF10">
    <property type="entry name" value="MULE TRANSPOSASE DOMAIN-CONTAINING PROTEIN"/>
    <property type="match status" value="1"/>
</dbReference>
<evidence type="ECO:0000313" key="2">
    <source>
        <dbReference type="EnsemblMetazoa" id="XP_038055816.1"/>
    </source>
</evidence>
<proteinExistence type="predicted"/>
<accession>A0A913ZXP1</accession>
<keyword evidence="3" id="KW-1185">Reference proteome</keyword>
<reference evidence="2" key="1">
    <citation type="submission" date="2022-11" db="UniProtKB">
        <authorList>
            <consortium name="EnsemblMetazoa"/>
        </authorList>
    </citation>
    <scope>IDENTIFICATION</scope>
</reference>
<evidence type="ECO:0000256" key="1">
    <source>
        <dbReference type="SAM" id="MobiDB-lite"/>
    </source>
</evidence>
<name>A0A913ZXP1_PATMI</name>
<dbReference type="PANTHER" id="PTHR47160">
    <property type="entry name" value="PUTATIVE-RELATED"/>
    <property type="match status" value="1"/>
</dbReference>
<feature type="compositionally biased region" description="Low complexity" evidence="1">
    <location>
        <begin position="205"/>
        <end position="216"/>
    </location>
</feature>
<sequence length="259" mass="29062">MSENPTARTFTCPNPVNLKRTANRTRQSKRPPELADLDFEVATHFLPADFFQKDVRVGSAHHLIFYTPDQLELLDRAKTWYLDGTFKLVKQPLCQLFCVHAFIKGNAGELKQVPLAFAMMSRRTKKDYKKVLKALKKKLPSQATNVREMVVDFESDLWSAIRAIFDVDIKGCLYHWTQAVWRKCQELGQASTSSPPSTEWRRQQSTLLSSTSATTSGRHGWKAPSGGLKTGPYSCGASVLTTMWRGGTAESMGGRVDTT</sequence>
<dbReference type="OrthoDB" id="10067360at2759"/>
<dbReference type="Proteomes" id="UP000887568">
    <property type="component" value="Unplaced"/>
</dbReference>